<evidence type="ECO:0000256" key="2">
    <source>
        <dbReference type="ARBA" id="ARBA00052718"/>
    </source>
</evidence>
<dbReference type="RefSeq" id="WP_084071691.1">
    <property type="nucleotide sequence ID" value="NZ_FWXY01000037.1"/>
</dbReference>
<dbReference type="InterPro" id="IPR044668">
    <property type="entry name" value="PuuD-like"/>
</dbReference>
<dbReference type="InterPro" id="IPR029062">
    <property type="entry name" value="Class_I_gatase-like"/>
</dbReference>
<evidence type="ECO:0000256" key="3">
    <source>
        <dbReference type="ARBA" id="ARBA00055068"/>
    </source>
</evidence>
<dbReference type="STRING" id="1121400.SAMN02746065_1375"/>
<organism evidence="6 7">
    <name type="scientific">Desulfocicer vacuolatum DSM 3385</name>
    <dbReference type="NCBI Taxonomy" id="1121400"/>
    <lineage>
        <taxon>Bacteria</taxon>
        <taxon>Pseudomonadati</taxon>
        <taxon>Thermodesulfobacteriota</taxon>
        <taxon>Desulfobacteria</taxon>
        <taxon>Desulfobacterales</taxon>
        <taxon>Desulfobacteraceae</taxon>
        <taxon>Desulfocicer</taxon>
    </lineage>
</organism>
<proteinExistence type="inferred from homology"/>
<dbReference type="GO" id="GO:0005829">
    <property type="term" value="C:cytosol"/>
    <property type="evidence" value="ECO:0007669"/>
    <property type="project" value="TreeGrafter"/>
</dbReference>
<evidence type="ECO:0000256" key="4">
    <source>
        <dbReference type="ARBA" id="ARBA00060634"/>
    </source>
</evidence>
<dbReference type="InterPro" id="IPR011697">
    <property type="entry name" value="Peptidase_C26"/>
</dbReference>
<keyword evidence="7" id="KW-1185">Reference proteome</keyword>
<sequence>MKPIIGITTFYDRKPQKVYTAVSDSYVRSVILAGGIPILLPVVEEVELAEEYLDAIDGLLLSGGEDVCTMRYGENPIKEVEMFCPQRDDFEINLFIEALNRDMPVLGICRGIQVMNAALGGSLYQDIFTQVDNVLGHLPKKMPVDTLFHCINFVKGSRLEKIFDTRNLRVNSYHHQAVKQVADAFIATAFSTDHIIEAIEHKDKKFAVGVQWHPEDLTIKYPHFIKLFQALVSASERNEN</sequence>
<dbReference type="FunFam" id="3.40.50.880:FF:000030">
    <property type="entry name" value="Gamma-glutamyl-gamma-aminobutyrate hydrolase PuuD"/>
    <property type="match status" value="1"/>
</dbReference>
<keyword evidence="6" id="KW-0808">Transferase</keyword>
<dbReference type="Proteomes" id="UP000192418">
    <property type="component" value="Unassembled WGS sequence"/>
</dbReference>
<dbReference type="EMBL" id="FWXY01000037">
    <property type="protein sequence ID" value="SMD11346.1"/>
    <property type="molecule type" value="Genomic_DNA"/>
</dbReference>
<accession>A0A1W2EQ16</accession>
<dbReference type="PROSITE" id="PS51273">
    <property type="entry name" value="GATASE_TYPE_1"/>
    <property type="match status" value="1"/>
</dbReference>
<evidence type="ECO:0000256" key="1">
    <source>
        <dbReference type="ARBA" id="ARBA00011083"/>
    </source>
</evidence>
<comment type="catalytic activity">
    <reaction evidence="2">
        <text>4-(gamma-L-glutamylamino)butanoate + H2O = 4-aminobutanoate + L-glutamate</text>
        <dbReference type="Rhea" id="RHEA:19737"/>
        <dbReference type="ChEBI" id="CHEBI:15377"/>
        <dbReference type="ChEBI" id="CHEBI:29985"/>
        <dbReference type="ChEBI" id="CHEBI:58800"/>
        <dbReference type="ChEBI" id="CHEBI:59888"/>
        <dbReference type="EC" id="3.5.1.94"/>
    </reaction>
</comment>
<dbReference type="OrthoDB" id="9813383at2"/>
<comment type="function">
    <text evidence="3">Involved in the breakdown of putrescine via hydrolysis of the gamma-glutamyl linkage of gamma-glutamyl-gamma-aminobutyrate.</text>
</comment>
<dbReference type="Gene3D" id="3.40.50.880">
    <property type="match status" value="1"/>
</dbReference>
<dbReference type="SUPFAM" id="SSF52317">
    <property type="entry name" value="Class I glutamine amidotransferase-like"/>
    <property type="match status" value="1"/>
</dbReference>
<comment type="similarity">
    <text evidence="1">Belongs to the peptidase C26 family.</text>
</comment>
<dbReference type="EC" id="3.5.1.94" evidence="5"/>
<comment type="pathway">
    <text evidence="4">Amine and polyamine degradation; putrescine degradation; 4-aminobutanoate from putrescine: step 4/4.</text>
</comment>
<dbReference type="CDD" id="cd01745">
    <property type="entry name" value="GATase1_2"/>
    <property type="match status" value="1"/>
</dbReference>
<keyword evidence="6" id="KW-0315">Glutamine amidotransferase</keyword>
<evidence type="ECO:0000313" key="6">
    <source>
        <dbReference type="EMBL" id="SMD11346.1"/>
    </source>
</evidence>
<name>A0A1W2EQ16_9BACT</name>
<dbReference type="GO" id="GO:0033969">
    <property type="term" value="F:gamma-glutamyl-gamma-aminobutyrate hydrolase activity"/>
    <property type="evidence" value="ECO:0007669"/>
    <property type="project" value="UniProtKB-EC"/>
</dbReference>
<evidence type="ECO:0000313" key="7">
    <source>
        <dbReference type="Proteomes" id="UP000192418"/>
    </source>
</evidence>
<dbReference type="PANTHER" id="PTHR43235:SF1">
    <property type="entry name" value="GLUTAMINE AMIDOTRANSFERASE PB2B2.05-RELATED"/>
    <property type="match status" value="1"/>
</dbReference>
<dbReference type="PANTHER" id="PTHR43235">
    <property type="entry name" value="GLUTAMINE AMIDOTRANSFERASE PB2B2.05-RELATED"/>
    <property type="match status" value="1"/>
</dbReference>
<dbReference type="Pfam" id="PF07722">
    <property type="entry name" value="Peptidase_C26"/>
    <property type="match status" value="1"/>
</dbReference>
<reference evidence="6 7" key="1">
    <citation type="submission" date="2017-04" db="EMBL/GenBank/DDBJ databases">
        <authorList>
            <person name="Afonso C.L."/>
            <person name="Miller P.J."/>
            <person name="Scott M.A."/>
            <person name="Spackman E."/>
            <person name="Goraichik I."/>
            <person name="Dimitrov K.M."/>
            <person name="Suarez D.L."/>
            <person name="Swayne D.E."/>
        </authorList>
    </citation>
    <scope>NUCLEOTIDE SEQUENCE [LARGE SCALE GENOMIC DNA]</scope>
    <source>
        <strain evidence="6 7">DSM 3385</strain>
    </source>
</reference>
<evidence type="ECO:0000256" key="5">
    <source>
        <dbReference type="ARBA" id="ARBA00066788"/>
    </source>
</evidence>
<gene>
    <name evidence="6" type="ORF">SAMN02746065_1375</name>
</gene>
<protein>
    <recommendedName>
        <fullName evidence="5">gamma-glutamyl-gamma-aminobutyrate hydrolase</fullName>
        <ecNumber evidence="5">3.5.1.94</ecNumber>
    </recommendedName>
</protein>
<dbReference type="AlphaFoldDB" id="A0A1W2EQ16"/>
<dbReference type="GO" id="GO:0016740">
    <property type="term" value="F:transferase activity"/>
    <property type="evidence" value="ECO:0007669"/>
    <property type="project" value="UniProtKB-KW"/>
</dbReference>